<dbReference type="Proteomes" id="UP000609531">
    <property type="component" value="Unassembled WGS sequence"/>
</dbReference>
<dbReference type="GO" id="GO:0006749">
    <property type="term" value="P:glutathione metabolic process"/>
    <property type="evidence" value="ECO:0007669"/>
    <property type="project" value="TreeGrafter"/>
</dbReference>
<dbReference type="GO" id="GO:0005829">
    <property type="term" value="C:cytosol"/>
    <property type="evidence" value="ECO:0007669"/>
    <property type="project" value="TreeGrafter"/>
</dbReference>
<name>A0A934II46_9HYPH</name>
<proteinExistence type="predicted"/>
<organism evidence="4 5">
    <name type="scientific">Acuticoccus mangrovi</name>
    <dbReference type="NCBI Taxonomy" id="2796142"/>
    <lineage>
        <taxon>Bacteria</taxon>
        <taxon>Pseudomonadati</taxon>
        <taxon>Pseudomonadota</taxon>
        <taxon>Alphaproteobacteria</taxon>
        <taxon>Hyphomicrobiales</taxon>
        <taxon>Amorphaceae</taxon>
        <taxon>Acuticoccus</taxon>
    </lineage>
</organism>
<dbReference type="RefSeq" id="WP_198883044.1">
    <property type="nucleotide sequence ID" value="NZ_JAEKJA010000013.1"/>
</dbReference>
<evidence type="ECO:0000259" key="1">
    <source>
        <dbReference type="Pfam" id="PF01968"/>
    </source>
</evidence>
<dbReference type="PANTHER" id="PTHR11365:SF23">
    <property type="entry name" value="HYPOTHETICAL 5-OXOPROLINASE (EUROFUNG)-RELATED"/>
    <property type="match status" value="1"/>
</dbReference>
<dbReference type="Pfam" id="PF05378">
    <property type="entry name" value="Hydant_A_N"/>
    <property type="match status" value="1"/>
</dbReference>
<protein>
    <submittedName>
        <fullName evidence="4">Hydantoinase/oxoprolinase family protein</fullName>
    </submittedName>
</protein>
<reference evidence="4" key="1">
    <citation type="submission" date="2020-12" db="EMBL/GenBank/DDBJ databases">
        <title>Bacterial taxonomy.</title>
        <authorList>
            <person name="Pan X."/>
        </authorList>
    </citation>
    <scope>NUCLEOTIDE SEQUENCE</scope>
    <source>
        <strain evidence="4">B2012</strain>
    </source>
</reference>
<dbReference type="AlphaFoldDB" id="A0A934II46"/>
<evidence type="ECO:0000259" key="2">
    <source>
        <dbReference type="Pfam" id="PF05378"/>
    </source>
</evidence>
<sequence>MSIEIGVDTGGTFTDLVCRAPGQPPRILKVPSTPSEPSEAILEALAHARREWGIDAADVTRFIHGTTVATNAVLERKGARVGLLATKGFGDVLDIGRQFRKEMYAVKMVSQVPGFLAPGARRREVPERIDAAGTVLVPLDEDAVRAAVTDLVENKGVAAIAVAYLFSFLNPTHEARTREIALELYPHLAVSLSHEVNPAFREYERTLATAFDAYVKPTLDTYLSRLDAGLKAASVPASLQVMQSRGGVASAAVARLRPIRLFLSGPAAGVVGGRIAGESAAQQDLITVDIGGTSSDIALISRGKPMLRPEGLVDGYPVRVSMVDVNAIGAGGGSIAWLDGAGGLRVGPHSAGSEPGPACYGRGGRNATVTDASIVLGYLNPAYFAGGRLSLQPELSHEVIAREIATPLGLGIEEAALGIHRVVNAQMAEGIRAVSVNQGLDARSFALVPLGGAGAVHATALAEELSIRRIVVPRHPGVLAAAGLLSAPVEHEASSGMQRRLDAFGLAELEAALAALDAECEALMRLEGVDLSRRVVSYFADLCFVGQSHHLEVPLAMDGPDPLGALYEAFLSVHDRVFGHAERQPAMLTALRVVHQVWPEADTPPADTPPDAEAFKGTRTVVLPGAGKVDARLYERERLAVGTAIEGPAIIEQADTTTVIGLGWHASVLAGGTLLLTRAENA</sequence>
<dbReference type="EMBL" id="JAEKJA010000013">
    <property type="protein sequence ID" value="MBJ3777139.1"/>
    <property type="molecule type" value="Genomic_DNA"/>
</dbReference>
<dbReference type="Pfam" id="PF19278">
    <property type="entry name" value="Hydant_A_C"/>
    <property type="match status" value="1"/>
</dbReference>
<dbReference type="GO" id="GO:0017168">
    <property type="term" value="F:5-oxoprolinase (ATP-hydrolyzing) activity"/>
    <property type="evidence" value="ECO:0007669"/>
    <property type="project" value="TreeGrafter"/>
</dbReference>
<evidence type="ECO:0000259" key="3">
    <source>
        <dbReference type="Pfam" id="PF19278"/>
    </source>
</evidence>
<comment type="caution">
    <text evidence="4">The sequence shown here is derived from an EMBL/GenBank/DDBJ whole genome shotgun (WGS) entry which is preliminary data.</text>
</comment>
<dbReference type="InterPro" id="IPR008040">
    <property type="entry name" value="Hydant_A_N"/>
</dbReference>
<dbReference type="Pfam" id="PF01968">
    <property type="entry name" value="Hydantoinase_A"/>
    <property type="match status" value="1"/>
</dbReference>
<gene>
    <name evidence="4" type="ORF">JCR33_15640</name>
</gene>
<keyword evidence="5" id="KW-1185">Reference proteome</keyword>
<feature type="domain" description="Hydantoinase A/oxoprolinase" evidence="1">
    <location>
        <begin position="205"/>
        <end position="492"/>
    </location>
</feature>
<feature type="domain" description="Hydantoinase/oxoprolinase N-terminal" evidence="2">
    <location>
        <begin position="5"/>
        <end position="183"/>
    </location>
</feature>
<feature type="domain" description="Acetophenone carboxylase-like C-terminal" evidence="3">
    <location>
        <begin position="507"/>
        <end position="666"/>
    </location>
</feature>
<evidence type="ECO:0000313" key="4">
    <source>
        <dbReference type="EMBL" id="MBJ3777139.1"/>
    </source>
</evidence>
<dbReference type="InterPro" id="IPR002821">
    <property type="entry name" value="Hydantoinase_A"/>
</dbReference>
<accession>A0A934II46</accession>
<dbReference type="PANTHER" id="PTHR11365">
    <property type="entry name" value="5-OXOPROLINASE RELATED"/>
    <property type="match status" value="1"/>
</dbReference>
<dbReference type="InterPro" id="IPR049517">
    <property type="entry name" value="ACX-like_C"/>
</dbReference>
<dbReference type="InterPro" id="IPR045079">
    <property type="entry name" value="Oxoprolinase-like"/>
</dbReference>
<evidence type="ECO:0000313" key="5">
    <source>
        <dbReference type="Proteomes" id="UP000609531"/>
    </source>
</evidence>